<dbReference type="EC" id="2.7.1.121" evidence="6"/>
<keyword evidence="4" id="KW-0067">ATP-binding</keyword>
<dbReference type="SUPFAM" id="SSF82549">
    <property type="entry name" value="DAK1/DegV-like"/>
    <property type="match status" value="1"/>
</dbReference>
<dbReference type="GeneID" id="92792939"/>
<dbReference type="GO" id="GO:0047324">
    <property type="term" value="F:phosphoenolpyruvate-glycerone phosphotransferase activity"/>
    <property type="evidence" value="ECO:0007669"/>
    <property type="project" value="UniProtKB-EC"/>
</dbReference>
<dbReference type="PANTHER" id="PTHR28629">
    <property type="entry name" value="TRIOKINASE/FMN CYCLASE"/>
    <property type="match status" value="1"/>
</dbReference>
<reference evidence="6" key="1">
    <citation type="submission" date="2021-02" db="EMBL/GenBank/DDBJ databases">
        <title>Infant gut strain persistence is associated with maternal origin, phylogeny, and functional potential including surface adhesion and iron acquisition.</title>
        <authorList>
            <person name="Lou Y.C."/>
        </authorList>
    </citation>
    <scope>NUCLEOTIDE SEQUENCE</scope>
    <source>
        <strain evidence="6">L3_108_103G1_dasL3_108_103G1_concoct_2</strain>
    </source>
</reference>
<dbReference type="FunFam" id="3.40.50.10440:FF:000001">
    <property type="entry name" value="Dihydroxyacetone kinase, DhaK subunit"/>
    <property type="match status" value="1"/>
</dbReference>
<comment type="caution">
    <text evidence="6">The sequence shown here is derived from an EMBL/GenBank/DDBJ whole genome shotgun (WGS) entry which is preliminary data.</text>
</comment>
<accession>A0A942WF98</accession>
<sequence>MKKIINDPENYLCEMLEGIYVAHKNQITYINNDKQCLVTKNKKEGKVGIATGGGSGHLPLFLGYVGDGMLDGCCVGDVFQSPSAEQMHAITKEIDSGAGVLYIYGNYNGDIFNFDMAAEMADFEDDIRVETVLGADDVASPGPKTPEEKSTRRGVAGIFFVYKCAGAAADKMMDLDNVKRIAEKASWNTRTLGVALTSCVVPRVGHAGFEIGDDEMEIGMGIHGETGIRRGKIEPADQITSEMMERILEDLPFETGDEVAVLVNGLGATPLDEQYIVTRKINAILEEKGICGYRYYVGEYATSLEMAGLSISLLKLDDELKELLDYPANTPFFKQY</sequence>
<evidence type="ECO:0000256" key="3">
    <source>
        <dbReference type="ARBA" id="ARBA00022777"/>
    </source>
</evidence>
<dbReference type="GO" id="GO:0005524">
    <property type="term" value="F:ATP binding"/>
    <property type="evidence" value="ECO:0007669"/>
    <property type="project" value="UniProtKB-KW"/>
</dbReference>
<evidence type="ECO:0000256" key="4">
    <source>
        <dbReference type="ARBA" id="ARBA00022840"/>
    </source>
</evidence>
<keyword evidence="2" id="KW-0547">Nucleotide-binding</keyword>
<dbReference type="Proteomes" id="UP000753219">
    <property type="component" value="Unassembled WGS sequence"/>
</dbReference>
<dbReference type="PROSITE" id="PS51481">
    <property type="entry name" value="DHAK"/>
    <property type="match status" value="1"/>
</dbReference>
<protein>
    <submittedName>
        <fullName evidence="6">Dihydroxyacetone kinase subunit DhaK</fullName>
        <ecNumber evidence="6">2.7.1.121</ecNumber>
    </submittedName>
</protein>
<dbReference type="GO" id="GO:0004371">
    <property type="term" value="F:glycerone kinase activity"/>
    <property type="evidence" value="ECO:0007669"/>
    <property type="project" value="InterPro"/>
</dbReference>
<keyword evidence="3 6" id="KW-0418">Kinase</keyword>
<keyword evidence="1 6" id="KW-0808">Transferase</keyword>
<evidence type="ECO:0000256" key="2">
    <source>
        <dbReference type="ARBA" id="ARBA00022741"/>
    </source>
</evidence>
<evidence type="ECO:0000313" key="7">
    <source>
        <dbReference type="Proteomes" id="UP000753219"/>
    </source>
</evidence>
<dbReference type="Gene3D" id="3.30.1180.20">
    <property type="entry name" value="Dihydroxyacetone kinase, domain 2"/>
    <property type="match status" value="1"/>
</dbReference>
<dbReference type="FunFam" id="3.30.1180.20:FF:000001">
    <property type="entry name" value="Dihydroxyacetone kinase 1"/>
    <property type="match status" value="1"/>
</dbReference>
<gene>
    <name evidence="6" type="primary">dhaK</name>
    <name evidence="6" type="ORF">KHZ85_05820</name>
</gene>
<dbReference type="InterPro" id="IPR004006">
    <property type="entry name" value="DhaK_dom"/>
</dbReference>
<proteinExistence type="predicted"/>
<dbReference type="GO" id="GO:0019563">
    <property type="term" value="P:glycerol catabolic process"/>
    <property type="evidence" value="ECO:0007669"/>
    <property type="project" value="TreeGrafter"/>
</dbReference>
<evidence type="ECO:0000256" key="1">
    <source>
        <dbReference type="ARBA" id="ARBA00022679"/>
    </source>
</evidence>
<dbReference type="AlphaFoldDB" id="A0A942WF98"/>
<name>A0A942WF98_9FIRM</name>
<dbReference type="InterPro" id="IPR050861">
    <property type="entry name" value="Dihydroxyacetone_Kinase"/>
</dbReference>
<dbReference type="RefSeq" id="WP_004798421.1">
    <property type="nucleotide sequence ID" value="NZ_CABKNA010000005.1"/>
</dbReference>
<dbReference type="Pfam" id="PF02733">
    <property type="entry name" value="Dak1"/>
    <property type="match status" value="1"/>
</dbReference>
<evidence type="ECO:0000313" key="6">
    <source>
        <dbReference type="EMBL" id="MBS4884267.1"/>
    </source>
</evidence>
<evidence type="ECO:0000259" key="5">
    <source>
        <dbReference type="PROSITE" id="PS51481"/>
    </source>
</evidence>
<dbReference type="EMBL" id="JAGZMZ010000011">
    <property type="protein sequence ID" value="MBS4884267.1"/>
    <property type="molecule type" value="Genomic_DNA"/>
</dbReference>
<dbReference type="Gene3D" id="3.40.50.10440">
    <property type="entry name" value="Dihydroxyacetone kinase, domain 1"/>
    <property type="match status" value="1"/>
</dbReference>
<dbReference type="GO" id="GO:0005829">
    <property type="term" value="C:cytosol"/>
    <property type="evidence" value="ECO:0007669"/>
    <property type="project" value="TreeGrafter"/>
</dbReference>
<feature type="domain" description="DhaK" evidence="5">
    <location>
        <begin position="7"/>
        <end position="333"/>
    </location>
</feature>
<dbReference type="PANTHER" id="PTHR28629:SF4">
    <property type="entry name" value="TRIOKINASE_FMN CYCLASE"/>
    <property type="match status" value="1"/>
</dbReference>
<organism evidence="6 7">
    <name type="scientific">Amedibacillus dolichus</name>
    <dbReference type="NCBI Taxonomy" id="31971"/>
    <lineage>
        <taxon>Bacteria</taxon>
        <taxon>Bacillati</taxon>
        <taxon>Bacillota</taxon>
        <taxon>Erysipelotrichia</taxon>
        <taxon>Erysipelotrichales</taxon>
        <taxon>Erysipelotrichaceae</taxon>
        <taxon>Amedibacillus</taxon>
    </lineage>
</organism>